<dbReference type="SUPFAM" id="SSF47676">
    <property type="entry name" value="Conserved domain common to transcription factors TFIIS, elongin A, CRSP70"/>
    <property type="match status" value="1"/>
</dbReference>
<evidence type="ECO:0000259" key="5">
    <source>
        <dbReference type="PROSITE" id="PS51319"/>
    </source>
</evidence>
<dbReference type="EMBL" id="JAKKPZ010000003">
    <property type="protein sequence ID" value="KAI1723369.1"/>
    <property type="molecule type" value="Genomic_DNA"/>
</dbReference>
<organism evidence="6 7">
    <name type="scientific">Ditylenchus destructor</name>
    <dbReference type="NCBI Taxonomy" id="166010"/>
    <lineage>
        <taxon>Eukaryota</taxon>
        <taxon>Metazoa</taxon>
        <taxon>Ecdysozoa</taxon>
        <taxon>Nematoda</taxon>
        <taxon>Chromadorea</taxon>
        <taxon>Rhabditida</taxon>
        <taxon>Tylenchina</taxon>
        <taxon>Tylenchomorpha</taxon>
        <taxon>Sphaerularioidea</taxon>
        <taxon>Anguinidae</taxon>
        <taxon>Anguininae</taxon>
        <taxon>Ditylenchus</taxon>
    </lineage>
</organism>
<protein>
    <submittedName>
        <fullName evidence="6">RNA polymerase II transcription factor SIII (Elongin) subunit A domain-containing protein</fullName>
    </submittedName>
</protein>
<dbReference type="PROSITE" id="PS51319">
    <property type="entry name" value="TFIIS_N"/>
    <property type="match status" value="1"/>
</dbReference>
<evidence type="ECO:0000256" key="1">
    <source>
        <dbReference type="ARBA" id="ARBA00004123"/>
    </source>
</evidence>
<dbReference type="GO" id="GO:0070449">
    <property type="term" value="C:elongin complex"/>
    <property type="evidence" value="ECO:0007669"/>
    <property type="project" value="InterPro"/>
</dbReference>
<evidence type="ECO:0000256" key="3">
    <source>
        <dbReference type="PROSITE-ProRule" id="PRU00649"/>
    </source>
</evidence>
<dbReference type="Pfam" id="PF06881">
    <property type="entry name" value="Elongin_A"/>
    <property type="match status" value="1"/>
</dbReference>
<feature type="region of interest" description="Disordered" evidence="4">
    <location>
        <begin position="351"/>
        <end position="391"/>
    </location>
</feature>
<dbReference type="GO" id="GO:0006368">
    <property type="term" value="P:transcription elongation by RNA polymerase II"/>
    <property type="evidence" value="ECO:0007669"/>
    <property type="project" value="InterPro"/>
</dbReference>
<feature type="domain" description="TFIIS N-terminal" evidence="5">
    <location>
        <begin position="15"/>
        <end position="83"/>
    </location>
</feature>
<dbReference type="Gene3D" id="6.10.250.3180">
    <property type="match status" value="1"/>
</dbReference>
<feature type="region of interest" description="Disordered" evidence="4">
    <location>
        <begin position="82"/>
        <end position="101"/>
    </location>
</feature>
<dbReference type="AlphaFoldDB" id="A0AAD4RBB2"/>
<dbReference type="InterPro" id="IPR003617">
    <property type="entry name" value="TFIIS/CRSP70_N_sub"/>
</dbReference>
<dbReference type="Proteomes" id="UP001201812">
    <property type="component" value="Unassembled WGS sequence"/>
</dbReference>
<evidence type="ECO:0000313" key="6">
    <source>
        <dbReference type="EMBL" id="KAI1723369.1"/>
    </source>
</evidence>
<dbReference type="InterPro" id="IPR051870">
    <property type="entry name" value="Elongin-A_domain"/>
</dbReference>
<reference evidence="6" key="1">
    <citation type="submission" date="2022-01" db="EMBL/GenBank/DDBJ databases">
        <title>Genome Sequence Resource for Two Populations of Ditylenchus destructor, the Migratory Endoparasitic Phytonematode.</title>
        <authorList>
            <person name="Zhang H."/>
            <person name="Lin R."/>
            <person name="Xie B."/>
        </authorList>
    </citation>
    <scope>NUCLEOTIDE SEQUENCE</scope>
    <source>
        <strain evidence="6">BazhouSP</strain>
    </source>
</reference>
<comment type="subcellular location">
    <subcellularLocation>
        <location evidence="1 3">Nucleus</location>
    </subcellularLocation>
</comment>
<dbReference type="PANTHER" id="PTHR15141:SF76">
    <property type="entry name" value="TRANSCRIPTION ELONGATION FACTOR B POLYPEPTIDE 3"/>
    <property type="match status" value="1"/>
</dbReference>
<dbReference type="SMART" id="SM00509">
    <property type="entry name" value="TFS2N"/>
    <property type="match status" value="1"/>
</dbReference>
<evidence type="ECO:0000313" key="7">
    <source>
        <dbReference type="Proteomes" id="UP001201812"/>
    </source>
</evidence>
<gene>
    <name evidence="6" type="ORF">DdX_03524</name>
</gene>
<evidence type="ECO:0000256" key="2">
    <source>
        <dbReference type="ARBA" id="ARBA00023242"/>
    </source>
</evidence>
<dbReference type="Gene3D" id="1.20.930.10">
    <property type="entry name" value="Conserved domain common to transcription factors TFIIS, elongin A, CRSP70"/>
    <property type="match status" value="1"/>
</dbReference>
<name>A0AAD4RBB2_9BILA</name>
<dbReference type="InterPro" id="IPR017923">
    <property type="entry name" value="TFIIS_N"/>
</dbReference>
<evidence type="ECO:0000256" key="4">
    <source>
        <dbReference type="SAM" id="MobiDB-lite"/>
    </source>
</evidence>
<keyword evidence="7" id="KW-1185">Reference proteome</keyword>
<dbReference type="InterPro" id="IPR035441">
    <property type="entry name" value="TFIIS/LEDGF_dom_sf"/>
</dbReference>
<dbReference type="InterPro" id="IPR010684">
    <property type="entry name" value="RNA_pol_II_trans_fac_SIII_A"/>
</dbReference>
<dbReference type="PANTHER" id="PTHR15141">
    <property type="entry name" value="TRANSCRIPTION ELONGATION FACTOR B POLYPEPTIDE 3"/>
    <property type="match status" value="1"/>
</dbReference>
<accession>A0AAD4RBB2</accession>
<dbReference type="Pfam" id="PF08711">
    <property type="entry name" value="Med26"/>
    <property type="match status" value="1"/>
</dbReference>
<feature type="compositionally biased region" description="Low complexity" evidence="4">
    <location>
        <begin position="366"/>
        <end position="383"/>
    </location>
</feature>
<sequence length="404" mass="44912">MGQFMNDDGSDVVREKIEKYMAMVKSGEKVNHALKRLDQLDVTLELLSETGVGKVINKLRNHEEYGPRAMSIVEKWKAIAKSEGVSNGPEKPSSSSNDKMMESSLDPFAAQLAAADKLSSSKPKKPKFSSSIVDEIERSLAMEGGSTSRASSATRSYSPLESEIDAKEGMFKRKGMSKMYSGKKILKTIKGPVPSLFDTCMKVCMNNIDAIEETGDIPFDILRPVLEKCSYTQLARIESKNKYLEEDSDYLWERHCQKVFPNADAGDDEGGTWKERFMTLTHERDQKLKNLSQRITSNARDLAQPQRKAMLSDPIAPRYARQRQIKNGIMVSSASVPSAAELSKSRRQIFETGNRSDLSALPKAMRNTTSTVGGSSSSRNNNGKPQAKRGALMVKAMKMMKGRR</sequence>
<proteinExistence type="predicted"/>
<keyword evidence="2 3" id="KW-0539">Nucleus</keyword>
<comment type="caution">
    <text evidence="6">The sequence shown here is derived from an EMBL/GenBank/DDBJ whole genome shotgun (WGS) entry which is preliminary data.</text>
</comment>